<organism evidence="1 2">
    <name type="scientific">Xenopus laevis</name>
    <name type="common">African clawed frog</name>
    <dbReference type="NCBI Taxonomy" id="8355"/>
    <lineage>
        <taxon>Eukaryota</taxon>
        <taxon>Metazoa</taxon>
        <taxon>Chordata</taxon>
        <taxon>Craniata</taxon>
        <taxon>Vertebrata</taxon>
        <taxon>Euteleostomi</taxon>
        <taxon>Amphibia</taxon>
        <taxon>Batrachia</taxon>
        <taxon>Anura</taxon>
        <taxon>Pipoidea</taxon>
        <taxon>Pipidae</taxon>
        <taxon>Xenopodinae</taxon>
        <taxon>Xenopus</taxon>
        <taxon>Xenopus</taxon>
    </lineage>
</organism>
<evidence type="ECO:0000313" key="1">
    <source>
        <dbReference type="EMBL" id="OCT99896.1"/>
    </source>
</evidence>
<protein>
    <submittedName>
        <fullName evidence="1">Uncharacterized protein</fullName>
    </submittedName>
</protein>
<accession>A0A974DZ22</accession>
<evidence type="ECO:0000313" key="2">
    <source>
        <dbReference type="Proteomes" id="UP000694892"/>
    </source>
</evidence>
<proteinExistence type="predicted"/>
<gene>
    <name evidence="1" type="ORF">XELAEV_18005680mg</name>
</gene>
<reference evidence="2" key="1">
    <citation type="journal article" date="2016" name="Nature">
        <title>Genome evolution in the allotetraploid frog Xenopus laevis.</title>
        <authorList>
            <person name="Session A.M."/>
            <person name="Uno Y."/>
            <person name="Kwon T."/>
            <person name="Chapman J.A."/>
            <person name="Toyoda A."/>
            <person name="Takahashi S."/>
            <person name="Fukui A."/>
            <person name="Hikosaka A."/>
            <person name="Suzuki A."/>
            <person name="Kondo M."/>
            <person name="van Heeringen S.J."/>
            <person name="Quigley I."/>
            <person name="Heinz S."/>
            <person name="Ogino H."/>
            <person name="Ochi H."/>
            <person name="Hellsten U."/>
            <person name="Lyons J.B."/>
            <person name="Simakov O."/>
            <person name="Putnam N."/>
            <person name="Stites J."/>
            <person name="Kuroki Y."/>
            <person name="Tanaka T."/>
            <person name="Michiue T."/>
            <person name="Watanabe M."/>
            <person name="Bogdanovic O."/>
            <person name="Lister R."/>
            <person name="Georgiou G."/>
            <person name="Paranjpe S.S."/>
            <person name="van Kruijsbergen I."/>
            <person name="Shu S."/>
            <person name="Carlson J."/>
            <person name="Kinoshita T."/>
            <person name="Ohta Y."/>
            <person name="Mawaribuchi S."/>
            <person name="Jenkins J."/>
            <person name="Grimwood J."/>
            <person name="Schmutz J."/>
            <person name="Mitros T."/>
            <person name="Mozaffari S.V."/>
            <person name="Suzuki Y."/>
            <person name="Haramoto Y."/>
            <person name="Yamamoto T.S."/>
            <person name="Takagi C."/>
            <person name="Heald R."/>
            <person name="Miller K."/>
            <person name="Haudenschild C."/>
            <person name="Kitzman J."/>
            <person name="Nakayama T."/>
            <person name="Izutsu Y."/>
            <person name="Robert J."/>
            <person name="Fortriede J."/>
            <person name="Burns K."/>
            <person name="Lotay V."/>
            <person name="Karimi K."/>
            <person name="Yasuoka Y."/>
            <person name="Dichmann D.S."/>
            <person name="Flajnik M.F."/>
            <person name="Houston D.W."/>
            <person name="Shendure J."/>
            <person name="DuPasquier L."/>
            <person name="Vize P.D."/>
            <person name="Zorn A.M."/>
            <person name="Ito M."/>
            <person name="Marcotte E.M."/>
            <person name="Wallingford J.B."/>
            <person name="Ito Y."/>
            <person name="Asashima M."/>
            <person name="Ueno N."/>
            <person name="Matsuda Y."/>
            <person name="Veenstra G.J."/>
            <person name="Fujiyama A."/>
            <person name="Harland R.M."/>
            <person name="Taira M."/>
            <person name="Rokhsar D.S."/>
        </authorList>
    </citation>
    <scope>NUCLEOTIDE SEQUENCE [LARGE SCALE GENOMIC DNA]</scope>
    <source>
        <strain evidence="2">J</strain>
    </source>
</reference>
<dbReference type="EMBL" id="CM004466">
    <property type="protein sequence ID" value="OCT99896.1"/>
    <property type="molecule type" value="Genomic_DNA"/>
</dbReference>
<name>A0A974DZ22_XENLA</name>
<sequence>MLSGSYDGRPNFLAGRSSSSGCLQPFGSPCSPLLFEPAPGYASKVSTPDTPGKRLTPWEAAAKSPLGLVDDAFLPQIIHESVSANVMSAARRKTLPEPTAAWKSVSGVPGIPGSYKGMPEKRPSGIATVPKNVISAPSMQCGYQLRYPYSSQHSITDSRPVSLDTRSEYGMSTFRSANYNAYPRVWKR</sequence>
<dbReference type="Proteomes" id="UP000694892">
    <property type="component" value="Chromosome 1L"/>
</dbReference>
<dbReference type="AlphaFoldDB" id="A0A974DZ22"/>